<dbReference type="EMBL" id="WMBF01000238">
    <property type="protein sequence ID" value="MBW5423870.1"/>
    <property type="molecule type" value="Genomic_DNA"/>
</dbReference>
<keyword evidence="3" id="KW-1185">Reference proteome</keyword>
<dbReference type="InterPro" id="IPR029068">
    <property type="entry name" value="Glyas_Bleomycin-R_OHBP_Dase"/>
</dbReference>
<protein>
    <submittedName>
        <fullName evidence="2">VOC family protein</fullName>
    </submittedName>
</protein>
<comment type="caution">
    <text evidence="2">The sequence shown here is derived from an EMBL/GenBank/DDBJ whole genome shotgun (WGS) entry which is preliminary data.</text>
</comment>
<evidence type="ECO:0000313" key="2">
    <source>
        <dbReference type="EMBL" id="MBW5423870.1"/>
    </source>
</evidence>
<feature type="domain" description="VOC" evidence="1">
    <location>
        <begin position="143"/>
        <end position="261"/>
    </location>
</feature>
<dbReference type="PANTHER" id="PTHR33993">
    <property type="entry name" value="GLYOXALASE-RELATED"/>
    <property type="match status" value="1"/>
</dbReference>
<dbReference type="CDD" id="cd07247">
    <property type="entry name" value="SgaA_N_like"/>
    <property type="match status" value="1"/>
</dbReference>
<dbReference type="Pfam" id="PF18029">
    <property type="entry name" value="Glyoxalase_6"/>
    <property type="match status" value="2"/>
</dbReference>
<evidence type="ECO:0000259" key="1">
    <source>
        <dbReference type="PROSITE" id="PS51819"/>
    </source>
</evidence>
<accession>A0ABS6YS21</accession>
<dbReference type="PROSITE" id="PS51819">
    <property type="entry name" value="VOC"/>
    <property type="match status" value="2"/>
</dbReference>
<evidence type="ECO:0000313" key="3">
    <source>
        <dbReference type="Proteomes" id="UP001197114"/>
    </source>
</evidence>
<dbReference type="InterPro" id="IPR052164">
    <property type="entry name" value="Anthracycline_SecMetBiosynth"/>
</dbReference>
<dbReference type="Gene3D" id="3.10.180.10">
    <property type="entry name" value="2,3-Dihydroxybiphenyl 1,2-Dioxygenase, domain 1"/>
    <property type="match status" value="2"/>
</dbReference>
<sequence>MPAGSPPPGATRETRGVPCWLSLAARDVRAAEEFYGRVLGWCHVPLLGPPGKARSLMLQAGAPVGTISRTTCESGVHAGWMPYFAVDDVDAAVGRLRDRGATVAVGPLATHGGRAAVAAGPEGAVFGLRHHAPDSRWTVGEGPVGRLELHTRDIFAAALFYGGVLGWAGETGENCAVEYVDDQIVVRDGTRTVAALMEGAAPGTEDRYRWHTSFRVADVDAAAAAAVRWGGRVIAPPCGAGARREAVLGDREGVPFTVLAR</sequence>
<proteinExistence type="predicted"/>
<dbReference type="Proteomes" id="UP001197114">
    <property type="component" value="Unassembled WGS sequence"/>
</dbReference>
<dbReference type="InterPro" id="IPR037523">
    <property type="entry name" value="VOC_core"/>
</dbReference>
<dbReference type="PANTHER" id="PTHR33993:SF10">
    <property type="entry name" value="CONSERVED PROTEIN"/>
    <property type="match status" value="1"/>
</dbReference>
<feature type="domain" description="VOC" evidence="1">
    <location>
        <begin position="17"/>
        <end position="131"/>
    </location>
</feature>
<gene>
    <name evidence="2" type="ORF">GKQ77_20265</name>
</gene>
<dbReference type="SUPFAM" id="SSF54593">
    <property type="entry name" value="Glyoxalase/Bleomycin resistance protein/Dihydroxybiphenyl dioxygenase"/>
    <property type="match status" value="2"/>
</dbReference>
<organism evidence="2 3">
    <name type="scientific">Streptomyces anatolicus</name>
    <dbReference type="NCBI Taxonomy" id="2675858"/>
    <lineage>
        <taxon>Bacteria</taxon>
        <taxon>Bacillati</taxon>
        <taxon>Actinomycetota</taxon>
        <taxon>Actinomycetes</taxon>
        <taxon>Kitasatosporales</taxon>
        <taxon>Streptomycetaceae</taxon>
        <taxon>Streptomyces</taxon>
    </lineage>
</organism>
<reference evidence="2 3" key="1">
    <citation type="submission" date="2019-11" db="EMBL/GenBank/DDBJ databases">
        <authorList>
            <person name="Ay H."/>
        </authorList>
    </citation>
    <scope>NUCLEOTIDE SEQUENCE [LARGE SCALE GENOMIC DNA]</scope>
    <source>
        <strain evidence="2 3">BG9H</strain>
    </source>
</reference>
<name>A0ABS6YS21_9ACTN</name>
<dbReference type="InterPro" id="IPR041581">
    <property type="entry name" value="Glyoxalase_6"/>
</dbReference>